<dbReference type="InterPro" id="IPR036392">
    <property type="entry name" value="PLAT/LH2_dom_sf"/>
</dbReference>
<reference evidence="9 10" key="1">
    <citation type="submission" date="2024-02" db="EMBL/GenBank/DDBJ databases">
        <title>Chromosome-scale genome assembly of the rough periwinkle Littorina saxatilis.</title>
        <authorList>
            <person name="De Jode A."/>
            <person name="Faria R."/>
            <person name="Formenti G."/>
            <person name="Sims Y."/>
            <person name="Smith T.P."/>
            <person name="Tracey A."/>
            <person name="Wood J.M.D."/>
            <person name="Zagrodzka Z.B."/>
            <person name="Johannesson K."/>
            <person name="Butlin R.K."/>
            <person name="Leder E.H."/>
        </authorList>
    </citation>
    <scope>NUCLEOTIDE SEQUENCE [LARGE SCALE GENOMIC DNA]</scope>
    <source>
        <strain evidence="9">Snail1</strain>
        <tissue evidence="9">Muscle</tissue>
    </source>
</reference>
<keyword evidence="6" id="KW-0106">Calcium</keyword>
<dbReference type="Gene3D" id="2.60.60.20">
    <property type="entry name" value="PLAT/LH2 domain"/>
    <property type="match status" value="1"/>
</dbReference>
<evidence type="ECO:0000259" key="8">
    <source>
        <dbReference type="Pfam" id="PF00151"/>
    </source>
</evidence>
<feature type="binding site" evidence="6">
    <location>
        <position position="254"/>
    </location>
    <ligand>
        <name>Ca(2+)</name>
        <dbReference type="ChEBI" id="CHEBI:29108"/>
    </ligand>
</feature>
<gene>
    <name evidence="9" type="ORF">V1264_010658</name>
</gene>
<name>A0AAN9APU3_9CAEN</name>
<evidence type="ECO:0000256" key="3">
    <source>
        <dbReference type="ARBA" id="ARBA00022525"/>
    </source>
</evidence>
<comment type="caution">
    <text evidence="9">The sequence shown here is derived from an EMBL/GenBank/DDBJ whole genome shotgun (WGS) entry which is preliminary data.</text>
</comment>
<dbReference type="SUPFAM" id="SSF53474">
    <property type="entry name" value="alpha/beta-Hydrolases"/>
    <property type="match status" value="1"/>
</dbReference>
<dbReference type="EMBL" id="JBAMIC010000024">
    <property type="protein sequence ID" value="KAK7090922.1"/>
    <property type="molecule type" value="Genomic_DNA"/>
</dbReference>
<sequence>MVISWPSVHLTLALEKTEIRHHRPTCFGTYMATFRPDFVLGLSIALLAVIQSSVAHELVRRASVCYGDLGCFSTAGQLHSLPYKPAEIQTTFTLKLRGNSYAAVVKAVDDPNTWHSTLAGSGFSAAKETKVIVHGYVDSGTTGWVGTMATELLKKGDYNVFVTDWGHGSRSSYPQAAANSFVVAAQLAKFINSLHTREGVDLAKVHLIGHSLGAQISGNAGSKCSGLGRISALDPAEPIFKTEVDDSKRIDKSDATFVDVIHTDGADFNLLQGYGLKDPVGHVDFYPNGGVDQPGCTDSAVLGILGAVGGGHDNSIACSHSRSHEYFTESINSNCRFDSHPCNSWADYEKGTCHGCPTGGCPQMGFNAVESSARGSYYVSTAESSPYCGHEYFVEMDLTGERVYSYGRIYLTFLGNTRNSREIEFTSENRHYHANDKEMHMLSLHTEVGSVTGVKVRFHRGDGLASLGTQHHITVHRIVLEDAVAKQRTTFCTHDHIINDDRCQTFRSHNGC</sequence>
<dbReference type="SUPFAM" id="SSF49723">
    <property type="entry name" value="Lipase/lipooxygenase domain (PLAT/LH2 domain)"/>
    <property type="match status" value="1"/>
</dbReference>
<keyword evidence="3" id="KW-0964">Secreted</keyword>
<dbReference type="InterPro" id="IPR029058">
    <property type="entry name" value="AB_hydrolase_fold"/>
</dbReference>
<keyword evidence="10" id="KW-1185">Reference proteome</keyword>
<dbReference type="InterPro" id="IPR002331">
    <property type="entry name" value="Lipase_panc"/>
</dbReference>
<evidence type="ECO:0000256" key="5">
    <source>
        <dbReference type="PIRSR" id="PIRSR000865-1"/>
    </source>
</evidence>
<dbReference type="PRINTS" id="PR00821">
    <property type="entry name" value="TAGLIPASE"/>
</dbReference>
<dbReference type="GO" id="GO:0016042">
    <property type="term" value="P:lipid catabolic process"/>
    <property type="evidence" value="ECO:0007669"/>
    <property type="project" value="TreeGrafter"/>
</dbReference>
<dbReference type="PRINTS" id="PR00823">
    <property type="entry name" value="PANCLIPASE"/>
</dbReference>
<dbReference type="AlphaFoldDB" id="A0AAN9APU3"/>
<dbReference type="InterPro" id="IPR013818">
    <property type="entry name" value="Lipase"/>
</dbReference>
<dbReference type="PIRSF" id="PIRSF000865">
    <property type="entry name" value="Lipoprotein_lipase_LIPH"/>
    <property type="match status" value="1"/>
</dbReference>
<dbReference type="InterPro" id="IPR016272">
    <property type="entry name" value="Lipase_LIPH"/>
</dbReference>
<keyword evidence="6" id="KW-0479">Metal-binding</keyword>
<comment type="similarity">
    <text evidence="2 7">Belongs to the AB hydrolase superfamily. Lipase family.</text>
</comment>
<accession>A0AAN9APU3</accession>
<feature type="active site" description="Nucleophile" evidence="5">
    <location>
        <position position="211"/>
    </location>
</feature>
<feature type="domain" description="Lipase" evidence="8">
    <location>
        <begin position="65"/>
        <end position="387"/>
    </location>
</feature>
<dbReference type="GO" id="GO:0004806">
    <property type="term" value="F:triacylglycerol lipase activity"/>
    <property type="evidence" value="ECO:0007669"/>
    <property type="project" value="InterPro"/>
</dbReference>
<proteinExistence type="inferred from homology"/>
<protein>
    <recommendedName>
        <fullName evidence="8">Lipase domain-containing protein</fullName>
    </recommendedName>
</protein>
<organism evidence="9 10">
    <name type="scientific">Littorina saxatilis</name>
    <dbReference type="NCBI Taxonomy" id="31220"/>
    <lineage>
        <taxon>Eukaryota</taxon>
        <taxon>Metazoa</taxon>
        <taxon>Spiralia</taxon>
        <taxon>Lophotrochozoa</taxon>
        <taxon>Mollusca</taxon>
        <taxon>Gastropoda</taxon>
        <taxon>Caenogastropoda</taxon>
        <taxon>Littorinimorpha</taxon>
        <taxon>Littorinoidea</taxon>
        <taxon>Littorinidae</taxon>
        <taxon>Littorina</taxon>
    </lineage>
</organism>
<feature type="active site" description="Charge relay system" evidence="5">
    <location>
        <position position="234"/>
    </location>
</feature>
<dbReference type="GO" id="GO:0005615">
    <property type="term" value="C:extracellular space"/>
    <property type="evidence" value="ECO:0007669"/>
    <property type="project" value="TreeGrafter"/>
</dbReference>
<dbReference type="PANTHER" id="PTHR11610">
    <property type="entry name" value="LIPASE"/>
    <property type="match status" value="1"/>
</dbReference>
<evidence type="ECO:0000256" key="6">
    <source>
        <dbReference type="PIRSR" id="PIRSR000865-2"/>
    </source>
</evidence>
<feature type="active site" description="Charge relay system" evidence="5">
    <location>
        <position position="320"/>
    </location>
</feature>
<evidence type="ECO:0000313" key="10">
    <source>
        <dbReference type="Proteomes" id="UP001374579"/>
    </source>
</evidence>
<evidence type="ECO:0000256" key="4">
    <source>
        <dbReference type="ARBA" id="ARBA00023157"/>
    </source>
</evidence>
<feature type="binding site" evidence="6">
    <location>
        <position position="249"/>
    </location>
    <ligand>
        <name>Ca(2+)</name>
        <dbReference type="ChEBI" id="CHEBI:29108"/>
    </ligand>
</feature>
<dbReference type="InterPro" id="IPR000734">
    <property type="entry name" value="TAG_lipase"/>
</dbReference>
<evidence type="ECO:0000313" key="9">
    <source>
        <dbReference type="EMBL" id="KAK7090922.1"/>
    </source>
</evidence>
<feature type="binding site" evidence="6">
    <location>
        <position position="251"/>
    </location>
    <ligand>
        <name>Ca(2+)</name>
        <dbReference type="ChEBI" id="CHEBI:29108"/>
    </ligand>
</feature>
<comment type="subcellular location">
    <subcellularLocation>
        <location evidence="1">Secreted</location>
    </subcellularLocation>
</comment>
<dbReference type="Pfam" id="PF00151">
    <property type="entry name" value="Lipase"/>
    <property type="match status" value="1"/>
</dbReference>
<evidence type="ECO:0000256" key="2">
    <source>
        <dbReference type="ARBA" id="ARBA00010701"/>
    </source>
</evidence>
<dbReference type="Gene3D" id="3.40.50.1820">
    <property type="entry name" value="alpha/beta hydrolase"/>
    <property type="match status" value="1"/>
</dbReference>
<dbReference type="CDD" id="cd00707">
    <property type="entry name" value="Pancreat_lipase_like"/>
    <property type="match status" value="1"/>
</dbReference>
<evidence type="ECO:0000256" key="7">
    <source>
        <dbReference type="RuleBase" id="RU004262"/>
    </source>
</evidence>
<dbReference type="GO" id="GO:0046872">
    <property type="term" value="F:metal ion binding"/>
    <property type="evidence" value="ECO:0007669"/>
    <property type="project" value="UniProtKB-KW"/>
</dbReference>
<dbReference type="InterPro" id="IPR033906">
    <property type="entry name" value="Lipase_N"/>
</dbReference>
<evidence type="ECO:0000256" key="1">
    <source>
        <dbReference type="ARBA" id="ARBA00004613"/>
    </source>
</evidence>
<dbReference type="Proteomes" id="UP001374579">
    <property type="component" value="Unassembled WGS sequence"/>
</dbReference>
<keyword evidence="4" id="KW-1015">Disulfide bond</keyword>